<keyword evidence="3" id="KW-0472">Membrane</keyword>
<dbReference type="PANTHER" id="PTHR23520">
    <property type="entry name" value="TRANSPORTER, PUTATIVE (AFU_ORTHOLOGUE AFUA_3G04000)-RELATED"/>
    <property type="match status" value="1"/>
</dbReference>
<keyword evidence="3" id="KW-0812">Transmembrane</keyword>
<evidence type="ECO:0000256" key="1">
    <source>
        <dbReference type="ARBA" id="ARBA00004141"/>
    </source>
</evidence>
<dbReference type="EMBL" id="MU404350">
    <property type="protein sequence ID" value="KAI1617589.1"/>
    <property type="molecule type" value="Genomic_DNA"/>
</dbReference>
<feature type="transmembrane region" description="Helical" evidence="3">
    <location>
        <begin position="369"/>
        <end position="390"/>
    </location>
</feature>
<dbReference type="InterPro" id="IPR011701">
    <property type="entry name" value="MFS"/>
</dbReference>
<dbReference type="GO" id="GO:0000329">
    <property type="term" value="C:fungal-type vacuole membrane"/>
    <property type="evidence" value="ECO:0007669"/>
    <property type="project" value="TreeGrafter"/>
</dbReference>
<feature type="transmembrane region" description="Helical" evidence="3">
    <location>
        <begin position="41"/>
        <end position="59"/>
    </location>
</feature>
<feature type="region of interest" description="Disordered" evidence="2">
    <location>
        <begin position="485"/>
        <end position="504"/>
    </location>
</feature>
<dbReference type="Proteomes" id="UP001203852">
    <property type="component" value="Unassembled WGS sequence"/>
</dbReference>
<dbReference type="PROSITE" id="PS50850">
    <property type="entry name" value="MFS"/>
    <property type="match status" value="1"/>
</dbReference>
<keyword evidence="3" id="KW-1133">Transmembrane helix</keyword>
<dbReference type="InterPro" id="IPR020846">
    <property type="entry name" value="MFS_dom"/>
</dbReference>
<feature type="transmembrane region" description="Helical" evidence="3">
    <location>
        <begin position="217"/>
        <end position="235"/>
    </location>
</feature>
<reference evidence="5" key="1">
    <citation type="journal article" date="2022" name="bioRxiv">
        <title>Deciphering the potential niche of two novel black yeast fungi from a biological soil crust based on their genomes, phenotypes, and melanin regulation.</title>
        <authorList>
            <consortium name="DOE Joint Genome Institute"/>
            <person name="Carr E.C."/>
            <person name="Barton Q."/>
            <person name="Grambo S."/>
            <person name="Sullivan M."/>
            <person name="Renfro C.M."/>
            <person name="Kuo A."/>
            <person name="Pangilinan J."/>
            <person name="Lipzen A."/>
            <person name="Keymanesh K."/>
            <person name="Savage E."/>
            <person name="Barry K."/>
            <person name="Grigoriev I.V."/>
            <person name="Riekhof W.R."/>
            <person name="Harris S.S."/>
        </authorList>
    </citation>
    <scope>NUCLEOTIDE SEQUENCE</scope>
    <source>
        <strain evidence="5">JF 03-4F</strain>
    </source>
</reference>
<feature type="transmembrane region" description="Helical" evidence="3">
    <location>
        <begin position="94"/>
        <end position="110"/>
    </location>
</feature>
<feature type="transmembrane region" description="Helical" evidence="3">
    <location>
        <begin position="176"/>
        <end position="197"/>
    </location>
</feature>
<feature type="transmembrane region" description="Helical" evidence="3">
    <location>
        <begin position="116"/>
        <end position="133"/>
    </location>
</feature>
<dbReference type="Pfam" id="PF07690">
    <property type="entry name" value="MFS_1"/>
    <property type="match status" value="2"/>
</dbReference>
<comment type="subcellular location">
    <subcellularLocation>
        <location evidence="1">Membrane</location>
        <topology evidence="1">Multi-pass membrane protein</topology>
    </subcellularLocation>
</comment>
<feature type="transmembrane region" description="Helical" evidence="3">
    <location>
        <begin position="329"/>
        <end position="348"/>
    </location>
</feature>
<feature type="transmembrane region" description="Helical" evidence="3">
    <location>
        <begin position="445"/>
        <end position="471"/>
    </location>
</feature>
<gene>
    <name evidence="5" type="ORF">EDD36DRAFT_6422</name>
</gene>
<name>A0AAN6IJK1_9EURO</name>
<dbReference type="SUPFAM" id="SSF103473">
    <property type="entry name" value="MFS general substrate transporter"/>
    <property type="match status" value="1"/>
</dbReference>
<dbReference type="GO" id="GO:0022857">
    <property type="term" value="F:transmembrane transporter activity"/>
    <property type="evidence" value="ECO:0007669"/>
    <property type="project" value="InterPro"/>
</dbReference>
<evidence type="ECO:0000256" key="2">
    <source>
        <dbReference type="SAM" id="MobiDB-lite"/>
    </source>
</evidence>
<evidence type="ECO:0000256" key="3">
    <source>
        <dbReference type="SAM" id="Phobius"/>
    </source>
</evidence>
<protein>
    <submittedName>
        <fullName evidence="5">Major facilitator superfamily domain-containing protein</fullName>
    </submittedName>
</protein>
<sequence>MRNGRCDIWHVHEDLPRDGLESWITSPTDVKLLTLQRSVRLFAYGGSTIILALFLSHLNVSDQRIGLFMTLTLLGDVAISLVLTVVADRIGRRRMLAFGALMMAASGIIFALFSNYWILVLASVLGVISPRYTSPRGTSCFMRLTDFSGNEIGPFKAIEESTISHLIPTSERSNVLTWYIIAGLTGTASGTIIFGWLVQLLQVNHSWSPLESYRVVFWVYAAFGLTKCLLVLLLSGRCEPAADRSISAAPVSEASPLLQQQGENERLAPKDDLVNPSSRPWLPTLSQETRALVVKLCFLFGLDSLASGLAPVTWMTYYFNHKYGLSEGHLGTLFFVAAVLSAASNLVAPALARRLGLIKTMVFTHIPASLALAAIPVPNNVALATTFLLFRASTNSMDQAPRQAFLAAAVQASERTAVMGIVNVVKTLSQSAGPFVTGVFAYRQLFGLAFIIAGALKIVYDILMLVMFLGYQTVEERAQQHVECEDGAESANREEVAAGDAEVL</sequence>
<feature type="domain" description="Major facilitator superfamily (MFS) profile" evidence="4">
    <location>
        <begin position="1"/>
        <end position="472"/>
    </location>
</feature>
<proteinExistence type="predicted"/>
<comment type="caution">
    <text evidence="5">The sequence shown here is derived from an EMBL/GenBank/DDBJ whole genome shotgun (WGS) entry which is preliminary data.</text>
</comment>
<dbReference type="Gene3D" id="1.20.1250.20">
    <property type="entry name" value="MFS general substrate transporter like domains"/>
    <property type="match status" value="1"/>
</dbReference>
<evidence type="ECO:0000313" key="5">
    <source>
        <dbReference type="EMBL" id="KAI1617589.1"/>
    </source>
</evidence>
<accession>A0AAN6IJK1</accession>
<keyword evidence="6" id="KW-1185">Reference proteome</keyword>
<dbReference type="PANTHER" id="PTHR23520:SF5">
    <property type="entry name" value="TRANSPORTER, PUTATIVE (AFU_ORTHOLOGUE AFUA_3G04000)-RELATED"/>
    <property type="match status" value="1"/>
</dbReference>
<evidence type="ECO:0000313" key="6">
    <source>
        <dbReference type="Proteomes" id="UP001203852"/>
    </source>
</evidence>
<dbReference type="InterPro" id="IPR036259">
    <property type="entry name" value="MFS_trans_sf"/>
</dbReference>
<dbReference type="AlphaFoldDB" id="A0AAN6IJK1"/>
<organism evidence="5 6">
    <name type="scientific">Exophiala viscosa</name>
    <dbReference type="NCBI Taxonomy" id="2486360"/>
    <lineage>
        <taxon>Eukaryota</taxon>
        <taxon>Fungi</taxon>
        <taxon>Dikarya</taxon>
        <taxon>Ascomycota</taxon>
        <taxon>Pezizomycotina</taxon>
        <taxon>Eurotiomycetes</taxon>
        <taxon>Chaetothyriomycetidae</taxon>
        <taxon>Chaetothyriales</taxon>
        <taxon>Herpotrichiellaceae</taxon>
        <taxon>Exophiala</taxon>
    </lineage>
</organism>
<evidence type="ECO:0000259" key="4">
    <source>
        <dbReference type="PROSITE" id="PS50850"/>
    </source>
</evidence>
<feature type="transmembrane region" description="Helical" evidence="3">
    <location>
        <begin position="65"/>
        <end position="87"/>
    </location>
</feature>
<feature type="transmembrane region" description="Helical" evidence="3">
    <location>
        <begin position="292"/>
        <end position="317"/>
    </location>
</feature>